<feature type="repeat" description="Pumilio" evidence="4">
    <location>
        <begin position="419"/>
        <end position="454"/>
    </location>
</feature>
<dbReference type="Proteomes" id="UP000554482">
    <property type="component" value="Unassembled WGS sequence"/>
</dbReference>
<dbReference type="CDD" id="cd07920">
    <property type="entry name" value="Pumilio"/>
    <property type="match status" value="1"/>
</dbReference>
<keyword evidence="7" id="KW-1185">Reference proteome</keyword>
<proteinExistence type="predicted"/>
<sequence length="560" mass="63400">MERRNGEEKEVLDSSSYWGFPSYPSSVSTVSSVFVPPMAENHNMFNQLLLPYDETPLSQFNQSSIINPNPNSLVSAFNRMNLSNTLSPVHVTPSNPKPLINRPVNENPLIDTWTLERGYLIDEINRKNEMIRQMMMAQSLKTFNGGVYDQSLLNPSSDPYSRILTSGVESGKCVCSDCLKGGSNPEYPTQRGSNGLQRCYKGDTFDNLDYIKRLQIYNSQVHQLMNHTCFNSLEEVRGVMVATVKNQNGCKFLQKKLEGGSKEDIEMIYMEIKDYICELMVDQFANYTLQKLFEVCTAEQRNDILISITRHQHLLQRICRDMHGTRAVQKLLECLTNKEQQARFVTALAPGTYSLITDTNGHHVIEYCVKNFPNEIKAYLLGEVVARCVDIAKNRSGCCVLQICVQHSHGEAKEYLVAELIRNALVLSQDQFGNYVVQFLLELKIPQYVSKILRQLEGSFISLSMQKSSSHVVEKCIKESIEEEAAQIVNELISSPDSLKLFTDAFGNYVIQCALSTMATFKSPTFLAMIDLANMHNTSLCNNPHGRRVILKIDQLMKTN</sequence>
<feature type="repeat" description="Pumilio" evidence="4">
    <location>
        <begin position="271"/>
        <end position="307"/>
    </location>
</feature>
<dbReference type="GO" id="GO:0005737">
    <property type="term" value="C:cytoplasm"/>
    <property type="evidence" value="ECO:0007669"/>
    <property type="project" value="TreeGrafter"/>
</dbReference>
<dbReference type="Pfam" id="PF00806">
    <property type="entry name" value="PUF"/>
    <property type="match status" value="8"/>
</dbReference>
<name>A0A7J6UX67_THATH</name>
<dbReference type="FunFam" id="1.25.10.10:FF:000237">
    <property type="entry name" value="Pumilio homolog 9"/>
    <property type="match status" value="1"/>
</dbReference>
<evidence type="ECO:0000313" key="6">
    <source>
        <dbReference type="EMBL" id="KAF5177196.1"/>
    </source>
</evidence>
<dbReference type="SMART" id="SM00025">
    <property type="entry name" value="Pumilio"/>
    <property type="match status" value="8"/>
</dbReference>
<protein>
    <submittedName>
        <fullName evidence="6">Pumilio-like protein</fullName>
    </submittedName>
</protein>
<accession>A0A7J6UX67</accession>
<dbReference type="InterPro" id="IPR001313">
    <property type="entry name" value="Pumilio_RNA-bd_rpt"/>
</dbReference>
<evidence type="ECO:0000256" key="3">
    <source>
        <dbReference type="ARBA" id="ARBA00058490"/>
    </source>
</evidence>
<feature type="domain" description="PUM-HD" evidence="5">
    <location>
        <begin position="212"/>
        <end position="557"/>
    </location>
</feature>
<organism evidence="6 7">
    <name type="scientific">Thalictrum thalictroides</name>
    <name type="common">Rue-anemone</name>
    <name type="synonym">Anemone thalictroides</name>
    <dbReference type="NCBI Taxonomy" id="46969"/>
    <lineage>
        <taxon>Eukaryota</taxon>
        <taxon>Viridiplantae</taxon>
        <taxon>Streptophyta</taxon>
        <taxon>Embryophyta</taxon>
        <taxon>Tracheophyta</taxon>
        <taxon>Spermatophyta</taxon>
        <taxon>Magnoliopsida</taxon>
        <taxon>Ranunculales</taxon>
        <taxon>Ranunculaceae</taxon>
        <taxon>Thalictroideae</taxon>
        <taxon>Thalictrum</taxon>
    </lineage>
</organism>
<comment type="caution">
    <text evidence="6">The sequence shown here is derived from an EMBL/GenBank/DDBJ whole genome shotgun (WGS) entry which is preliminary data.</text>
</comment>
<dbReference type="GO" id="GO:0003729">
    <property type="term" value="F:mRNA binding"/>
    <property type="evidence" value="ECO:0007669"/>
    <property type="project" value="TreeGrafter"/>
</dbReference>
<evidence type="ECO:0000256" key="4">
    <source>
        <dbReference type="PROSITE-ProRule" id="PRU00317"/>
    </source>
</evidence>
<evidence type="ECO:0000259" key="5">
    <source>
        <dbReference type="PROSITE" id="PS50303"/>
    </source>
</evidence>
<dbReference type="PANTHER" id="PTHR12537:SF63">
    <property type="entry name" value="PUMILIO HOMOLOG 15"/>
    <property type="match status" value="1"/>
</dbReference>
<evidence type="ECO:0000256" key="2">
    <source>
        <dbReference type="ARBA" id="ARBA00022845"/>
    </source>
</evidence>
<dbReference type="OrthoDB" id="668540at2759"/>
<dbReference type="GO" id="GO:0006417">
    <property type="term" value="P:regulation of translation"/>
    <property type="evidence" value="ECO:0007669"/>
    <property type="project" value="UniProtKB-KW"/>
</dbReference>
<dbReference type="SUPFAM" id="SSF48371">
    <property type="entry name" value="ARM repeat"/>
    <property type="match status" value="1"/>
</dbReference>
<dbReference type="InterPro" id="IPR011989">
    <property type="entry name" value="ARM-like"/>
</dbReference>
<dbReference type="PANTHER" id="PTHR12537">
    <property type="entry name" value="RNA BINDING PROTEIN PUMILIO-RELATED"/>
    <property type="match status" value="1"/>
</dbReference>
<evidence type="ECO:0000256" key="1">
    <source>
        <dbReference type="ARBA" id="ARBA00022737"/>
    </source>
</evidence>
<feature type="repeat" description="Pumilio" evidence="4">
    <location>
        <begin position="383"/>
        <end position="418"/>
    </location>
</feature>
<dbReference type="PROSITE" id="PS50303">
    <property type="entry name" value="PUM_HD"/>
    <property type="match status" value="1"/>
</dbReference>
<keyword evidence="1" id="KW-0677">Repeat</keyword>
<dbReference type="EMBL" id="JABWDY010041721">
    <property type="protein sequence ID" value="KAF5177196.1"/>
    <property type="molecule type" value="Genomic_DNA"/>
</dbReference>
<dbReference type="PROSITE" id="PS50302">
    <property type="entry name" value="PUM"/>
    <property type="match status" value="5"/>
</dbReference>
<evidence type="ECO:0000313" key="7">
    <source>
        <dbReference type="Proteomes" id="UP000554482"/>
    </source>
</evidence>
<dbReference type="InterPro" id="IPR033712">
    <property type="entry name" value="Pumilio_RNA-bd"/>
</dbReference>
<dbReference type="Gene3D" id="1.25.10.10">
    <property type="entry name" value="Leucine-rich Repeat Variant"/>
    <property type="match status" value="1"/>
</dbReference>
<gene>
    <name evidence="6" type="ORF">FRX31_033215</name>
</gene>
<dbReference type="InterPro" id="IPR033133">
    <property type="entry name" value="PUM-HD"/>
</dbReference>
<dbReference type="AlphaFoldDB" id="A0A7J6UX67"/>
<feature type="repeat" description="Pumilio" evidence="4">
    <location>
        <begin position="310"/>
        <end position="346"/>
    </location>
</feature>
<dbReference type="InterPro" id="IPR016024">
    <property type="entry name" value="ARM-type_fold"/>
</dbReference>
<feature type="repeat" description="Pumilio" evidence="4">
    <location>
        <begin position="455"/>
        <end position="490"/>
    </location>
</feature>
<keyword evidence="2" id="KW-0810">Translation regulation</keyword>
<comment type="function">
    <text evidence="3">Sequence-specific RNA-binding protein that regulates translation and mRNA stability by binding the 3'-UTR of target mRNAs.</text>
</comment>
<reference evidence="6 7" key="1">
    <citation type="submission" date="2020-06" db="EMBL/GenBank/DDBJ databases">
        <title>Transcriptomic and genomic resources for Thalictrum thalictroides and T. hernandezii: Facilitating candidate gene discovery in an emerging model plant lineage.</title>
        <authorList>
            <person name="Arias T."/>
            <person name="Riano-Pachon D.M."/>
            <person name="Di Stilio V.S."/>
        </authorList>
    </citation>
    <scope>NUCLEOTIDE SEQUENCE [LARGE SCALE GENOMIC DNA]</scope>
    <source>
        <strain evidence="7">cv. WT478/WT964</strain>
        <tissue evidence="6">Leaves</tissue>
    </source>
</reference>